<gene>
    <name evidence="1" type="ORF">NEIMUCOT_05462</name>
</gene>
<dbReference type="AlphaFoldDB" id="D2ZXV8"/>
<evidence type="ECO:0000313" key="1">
    <source>
        <dbReference type="EMBL" id="EFC88096.1"/>
    </source>
</evidence>
<dbReference type="EMBL" id="ACDX02000011">
    <property type="protein sequence ID" value="EFC88096.1"/>
    <property type="molecule type" value="Genomic_DNA"/>
</dbReference>
<evidence type="ECO:0000313" key="2">
    <source>
        <dbReference type="Proteomes" id="UP000003344"/>
    </source>
</evidence>
<dbReference type="STRING" id="546266.NEIMUCOT_05462"/>
<dbReference type="Proteomes" id="UP000003344">
    <property type="component" value="Unassembled WGS sequence"/>
</dbReference>
<proteinExistence type="predicted"/>
<name>D2ZXV8_NEIM2</name>
<sequence>MPRLAVLSAASLPCPDLNLIHYTHIGIASCLRGAGYGKNDGDWGFSLN</sequence>
<organism evidence="1 2">
    <name type="scientific">Neisseria mucosa (strain ATCC 25996 / DSM 4631 / NCTC 10774 / M26)</name>
    <dbReference type="NCBI Taxonomy" id="546266"/>
    <lineage>
        <taxon>Bacteria</taxon>
        <taxon>Pseudomonadati</taxon>
        <taxon>Pseudomonadota</taxon>
        <taxon>Betaproteobacteria</taxon>
        <taxon>Neisseriales</taxon>
        <taxon>Neisseriaceae</taxon>
        <taxon>Neisseria</taxon>
    </lineage>
</organism>
<protein>
    <submittedName>
        <fullName evidence="1">Uncharacterized protein</fullName>
    </submittedName>
</protein>
<reference evidence="1 2" key="1">
    <citation type="submission" date="2009-10" db="EMBL/GenBank/DDBJ databases">
        <authorList>
            <person name="Weinstock G."/>
            <person name="Sodergren E."/>
            <person name="Clifton S."/>
            <person name="Fulton L."/>
            <person name="Fulton B."/>
            <person name="Courtney L."/>
            <person name="Fronick C."/>
            <person name="Harrison M."/>
            <person name="Strong C."/>
            <person name="Farmer C."/>
            <person name="Delahaunty K."/>
            <person name="Markovic C."/>
            <person name="Hall O."/>
            <person name="Minx P."/>
            <person name="Tomlinson C."/>
            <person name="Mitreva M."/>
            <person name="Nelson J."/>
            <person name="Hou S."/>
            <person name="Wollam A."/>
            <person name="Pepin K.H."/>
            <person name="Johnson M."/>
            <person name="Bhonagiri V."/>
            <person name="Nash W.E."/>
            <person name="Warren W."/>
            <person name="Chinwalla A."/>
            <person name="Mardis E.R."/>
            <person name="Wilson R.K."/>
        </authorList>
    </citation>
    <scope>NUCLEOTIDE SEQUENCE [LARGE SCALE GENOMIC DNA]</scope>
    <source>
        <strain evidence="2">ATCC 25996 / DSM 4631 / NCTC 10774 / M26</strain>
    </source>
</reference>
<dbReference type="PROSITE" id="PS51257">
    <property type="entry name" value="PROKAR_LIPOPROTEIN"/>
    <property type="match status" value="1"/>
</dbReference>
<accession>D2ZXV8</accession>
<comment type="caution">
    <text evidence="1">The sequence shown here is derived from an EMBL/GenBank/DDBJ whole genome shotgun (WGS) entry which is preliminary data.</text>
</comment>